<accession>A0AAV5TWQ2</accession>
<evidence type="ECO:0000256" key="1">
    <source>
        <dbReference type="SAM" id="MobiDB-lite"/>
    </source>
</evidence>
<sequence>AVGTGHLPTHTRHRPDEVLLPAHHHPPVHRVELPVRSDARREESRHRGHGRYVSPQQSRRDEGRRRVPRGARRHHRVHVH</sequence>
<feature type="compositionally biased region" description="Basic residues" evidence="1">
    <location>
        <begin position="66"/>
        <end position="80"/>
    </location>
</feature>
<feature type="region of interest" description="Disordered" evidence="1">
    <location>
        <begin position="1"/>
        <end position="80"/>
    </location>
</feature>
<dbReference type="Proteomes" id="UP001432027">
    <property type="component" value="Unassembled WGS sequence"/>
</dbReference>
<dbReference type="EMBL" id="BTSX01000005">
    <property type="protein sequence ID" value="GMS98661.1"/>
    <property type="molecule type" value="Genomic_DNA"/>
</dbReference>
<feature type="non-terminal residue" evidence="2">
    <location>
        <position position="80"/>
    </location>
</feature>
<organism evidence="2 3">
    <name type="scientific">Pristionchus entomophagus</name>
    <dbReference type="NCBI Taxonomy" id="358040"/>
    <lineage>
        <taxon>Eukaryota</taxon>
        <taxon>Metazoa</taxon>
        <taxon>Ecdysozoa</taxon>
        <taxon>Nematoda</taxon>
        <taxon>Chromadorea</taxon>
        <taxon>Rhabditida</taxon>
        <taxon>Rhabditina</taxon>
        <taxon>Diplogasteromorpha</taxon>
        <taxon>Diplogasteroidea</taxon>
        <taxon>Neodiplogasteridae</taxon>
        <taxon>Pristionchus</taxon>
    </lineage>
</organism>
<evidence type="ECO:0000313" key="2">
    <source>
        <dbReference type="EMBL" id="GMS98661.1"/>
    </source>
</evidence>
<feature type="compositionally biased region" description="Basic and acidic residues" evidence="1">
    <location>
        <begin position="29"/>
        <end position="45"/>
    </location>
</feature>
<keyword evidence="3" id="KW-1185">Reference proteome</keyword>
<name>A0AAV5TWQ2_9BILA</name>
<proteinExistence type="predicted"/>
<gene>
    <name evidence="2" type="ORF">PENTCL1PPCAC_20836</name>
</gene>
<comment type="caution">
    <text evidence="2">The sequence shown here is derived from an EMBL/GenBank/DDBJ whole genome shotgun (WGS) entry which is preliminary data.</text>
</comment>
<evidence type="ECO:0000313" key="3">
    <source>
        <dbReference type="Proteomes" id="UP001432027"/>
    </source>
</evidence>
<reference evidence="2" key="1">
    <citation type="submission" date="2023-10" db="EMBL/GenBank/DDBJ databases">
        <title>Genome assembly of Pristionchus species.</title>
        <authorList>
            <person name="Yoshida K."/>
            <person name="Sommer R.J."/>
        </authorList>
    </citation>
    <scope>NUCLEOTIDE SEQUENCE</scope>
    <source>
        <strain evidence="2">RS0144</strain>
    </source>
</reference>
<feature type="non-terminal residue" evidence="2">
    <location>
        <position position="1"/>
    </location>
</feature>
<dbReference type="AlphaFoldDB" id="A0AAV5TWQ2"/>
<protein>
    <submittedName>
        <fullName evidence="2">Uncharacterized protein</fullName>
    </submittedName>
</protein>